<dbReference type="EMBL" id="BMXG01000010">
    <property type="protein sequence ID" value="GHC02473.1"/>
    <property type="molecule type" value="Genomic_DNA"/>
</dbReference>
<comment type="pathway">
    <text evidence="3">Cofactor biosynthesis; tetrahydrofolate biosynthesis; 7,8-dihydrofolate from 2-amino-4-hydroxy-6-hydroxymethyl-7,8-dihydropteridine diphosphate and 4-aminobenzoate: step 2/2.</text>
</comment>
<evidence type="ECO:0000313" key="25">
    <source>
        <dbReference type="EMBL" id="GHC02473.1"/>
    </source>
</evidence>
<dbReference type="Gene3D" id="3.40.1190.10">
    <property type="entry name" value="Mur-like, catalytic domain"/>
    <property type="match status" value="1"/>
</dbReference>
<evidence type="ECO:0000313" key="26">
    <source>
        <dbReference type="Proteomes" id="UP000642829"/>
    </source>
</evidence>
<evidence type="ECO:0000256" key="2">
    <source>
        <dbReference type="ARBA" id="ARBA00002714"/>
    </source>
</evidence>
<gene>
    <name evidence="25" type="primary">folC</name>
    <name evidence="25" type="ORF">GCM10007047_18800</name>
</gene>
<evidence type="ECO:0000256" key="13">
    <source>
        <dbReference type="ARBA" id="ARBA00022842"/>
    </source>
</evidence>
<protein>
    <recommendedName>
        <fullName evidence="8">Dihydrofolate synthase/folylpolyglutamate synthase</fullName>
        <ecNumber evidence="6">6.3.2.12</ecNumber>
        <ecNumber evidence="7">6.3.2.17</ecNumber>
    </recommendedName>
    <alternativeName>
        <fullName evidence="17">Folylpoly-gamma-glutamate synthetase-dihydrofolate synthetase</fullName>
    </alternativeName>
    <alternativeName>
        <fullName evidence="15">Folylpolyglutamate synthetase</fullName>
    </alternativeName>
    <alternativeName>
        <fullName evidence="16">Tetrahydrofolylpolyglutamate synthase</fullName>
    </alternativeName>
</protein>
<dbReference type="Pfam" id="PF08245">
    <property type="entry name" value="Mur_ligase_M"/>
    <property type="match status" value="1"/>
</dbReference>
<evidence type="ECO:0000259" key="23">
    <source>
        <dbReference type="Pfam" id="PF02875"/>
    </source>
</evidence>
<evidence type="ECO:0000256" key="19">
    <source>
        <dbReference type="ARBA" id="ARBA00047808"/>
    </source>
</evidence>
<keyword evidence="11 22" id="KW-0547">Nucleotide-binding</keyword>
<dbReference type="InterPro" id="IPR036615">
    <property type="entry name" value="Mur_ligase_C_dom_sf"/>
</dbReference>
<sequence>MATYAETLDYLYALRNRGAKLGVERMAAFNEALGQPDRQFPIIHVAGTNGKGSVCAMLEAIYRRQGLKTGLFTSPHLIRLGERVQVNRTPLNEDQIIAWTARLRTTAETLAMYNPEAHPTFFEFMTAMAFMHFAEEKIDVAIIETGLGGRLDSTNVITPRVSVITSVSYDHMEQLGDTLTKIASEKAGIIKPNVSVVLGHLPKQAETEIRRVAKDRHCGATSVREVFENNFDAYPTTNLIGDHQRINAATAMLAMCHAGADLAVPDAVAREALMDVSWAGRWQKITLRDGRTLILDAAHNPEGSEALDANLERLVEETGRKPVILCGTLGEPRAKALMAVTAKHASAIHLLVPDQPRACPHIILRAFLAGKFTGKVYDDSVDELFPAPSICEAGEADDILVATGSIYLLGEILTRLETTSGETDLQDKL</sequence>
<dbReference type="SUPFAM" id="SSF53623">
    <property type="entry name" value="MurD-like peptide ligases, catalytic domain"/>
    <property type="match status" value="1"/>
</dbReference>
<keyword evidence="14" id="KW-0289">Folate biosynthesis</keyword>
<evidence type="ECO:0000256" key="3">
    <source>
        <dbReference type="ARBA" id="ARBA00004799"/>
    </source>
</evidence>
<dbReference type="RefSeq" id="WP_189514423.1">
    <property type="nucleotide sequence ID" value="NZ_BMXG01000010.1"/>
</dbReference>
<evidence type="ECO:0000256" key="16">
    <source>
        <dbReference type="ARBA" id="ARBA00030592"/>
    </source>
</evidence>
<comment type="caution">
    <text evidence="25">The sequence shown here is derived from an EMBL/GenBank/DDBJ whole genome shotgun (WGS) entry which is preliminary data.</text>
</comment>
<evidence type="ECO:0000256" key="20">
    <source>
        <dbReference type="ARBA" id="ARBA00049035"/>
    </source>
</evidence>
<evidence type="ECO:0000256" key="12">
    <source>
        <dbReference type="ARBA" id="ARBA00022840"/>
    </source>
</evidence>
<name>A0A8J3DBY4_9BACT</name>
<dbReference type="GO" id="GO:0004326">
    <property type="term" value="F:tetrahydrofolylpolyglutamate synthase activity"/>
    <property type="evidence" value="ECO:0007669"/>
    <property type="project" value="UniProtKB-EC"/>
</dbReference>
<evidence type="ECO:0000256" key="8">
    <source>
        <dbReference type="ARBA" id="ARBA00019357"/>
    </source>
</evidence>
<evidence type="ECO:0000256" key="9">
    <source>
        <dbReference type="ARBA" id="ARBA00022598"/>
    </source>
</evidence>
<evidence type="ECO:0000256" key="6">
    <source>
        <dbReference type="ARBA" id="ARBA00013023"/>
    </source>
</evidence>
<feature type="domain" description="Mur ligase central" evidence="24">
    <location>
        <begin position="45"/>
        <end position="191"/>
    </location>
</feature>
<evidence type="ECO:0000256" key="22">
    <source>
        <dbReference type="PIRNR" id="PIRNR001563"/>
    </source>
</evidence>
<dbReference type="EC" id="6.3.2.12" evidence="6"/>
<evidence type="ECO:0000256" key="7">
    <source>
        <dbReference type="ARBA" id="ARBA00013025"/>
    </source>
</evidence>
<proteinExistence type="inferred from homology"/>
<comment type="catalytic activity">
    <reaction evidence="18">
        <text>(6S)-5,6,7,8-tetrahydrofolyl-(gamma-L-Glu)(n) + L-glutamate + ATP = (6S)-5,6,7,8-tetrahydrofolyl-(gamma-L-Glu)(n+1) + ADP + phosphate + H(+)</text>
        <dbReference type="Rhea" id="RHEA:10580"/>
        <dbReference type="Rhea" id="RHEA-COMP:14738"/>
        <dbReference type="Rhea" id="RHEA-COMP:14740"/>
        <dbReference type="ChEBI" id="CHEBI:15378"/>
        <dbReference type="ChEBI" id="CHEBI:29985"/>
        <dbReference type="ChEBI" id="CHEBI:30616"/>
        <dbReference type="ChEBI" id="CHEBI:43474"/>
        <dbReference type="ChEBI" id="CHEBI:141005"/>
        <dbReference type="ChEBI" id="CHEBI:456216"/>
        <dbReference type="EC" id="6.3.2.17"/>
    </reaction>
</comment>
<dbReference type="GO" id="GO:0005737">
    <property type="term" value="C:cytoplasm"/>
    <property type="evidence" value="ECO:0007669"/>
    <property type="project" value="TreeGrafter"/>
</dbReference>
<dbReference type="GO" id="GO:0046656">
    <property type="term" value="P:folic acid biosynthetic process"/>
    <property type="evidence" value="ECO:0007669"/>
    <property type="project" value="UniProtKB-KW"/>
</dbReference>
<organism evidence="25 26">
    <name type="scientific">Cerasicoccus arenae</name>
    <dbReference type="NCBI Taxonomy" id="424488"/>
    <lineage>
        <taxon>Bacteria</taxon>
        <taxon>Pseudomonadati</taxon>
        <taxon>Verrucomicrobiota</taxon>
        <taxon>Opitutia</taxon>
        <taxon>Puniceicoccales</taxon>
        <taxon>Cerasicoccaceae</taxon>
        <taxon>Cerasicoccus</taxon>
    </lineage>
</organism>
<keyword evidence="9 22" id="KW-0436">Ligase</keyword>
<evidence type="ECO:0000256" key="17">
    <source>
        <dbReference type="ARBA" id="ARBA00032510"/>
    </source>
</evidence>
<evidence type="ECO:0000256" key="14">
    <source>
        <dbReference type="ARBA" id="ARBA00022909"/>
    </source>
</evidence>
<dbReference type="Pfam" id="PF02875">
    <property type="entry name" value="Mur_ligase_C"/>
    <property type="match status" value="1"/>
</dbReference>
<dbReference type="InterPro" id="IPR004101">
    <property type="entry name" value="Mur_ligase_C"/>
</dbReference>
<dbReference type="InterPro" id="IPR013221">
    <property type="entry name" value="Mur_ligase_cen"/>
</dbReference>
<evidence type="ECO:0000259" key="24">
    <source>
        <dbReference type="Pfam" id="PF08245"/>
    </source>
</evidence>
<dbReference type="InterPro" id="IPR036565">
    <property type="entry name" value="Mur-like_cat_sf"/>
</dbReference>
<evidence type="ECO:0000256" key="1">
    <source>
        <dbReference type="ARBA" id="ARBA00001946"/>
    </source>
</evidence>
<dbReference type="GO" id="GO:0046872">
    <property type="term" value="F:metal ion binding"/>
    <property type="evidence" value="ECO:0007669"/>
    <property type="project" value="UniProtKB-KW"/>
</dbReference>
<comment type="cofactor">
    <cofactor evidence="1">
        <name>Mg(2+)</name>
        <dbReference type="ChEBI" id="CHEBI:18420"/>
    </cofactor>
</comment>
<evidence type="ECO:0000256" key="15">
    <source>
        <dbReference type="ARBA" id="ARBA00030048"/>
    </source>
</evidence>
<evidence type="ECO:0000256" key="10">
    <source>
        <dbReference type="ARBA" id="ARBA00022723"/>
    </source>
</evidence>
<reference evidence="25" key="1">
    <citation type="journal article" date="2014" name="Int. J. Syst. Evol. Microbiol.">
        <title>Complete genome sequence of Corynebacterium casei LMG S-19264T (=DSM 44701T), isolated from a smear-ripened cheese.</title>
        <authorList>
            <consortium name="US DOE Joint Genome Institute (JGI-PGF)"/>
            <person name="Walter F."/>
            <person name="Albersmeier A."/>
            <person name="Kalinowski J."/>
            <person name="Ruckert C."/>
        </authorList>
    </citation>
    <scope>NUCLEOTIDE SEQUENCE</scope>
    <source>
        <strain evidence="25">KCTC 12870</strain>
    </source>
</reference>
<comment type="catalytic activity">
    <reaction evidence="20">
        <text>(6R)-5,10-methylenetetrahydrofolyl-(gamma-L-Glu)(n) + L-glutamate + ATP = (6R)-5,10-methylenetetrahydrofolyl-(gamma-L-Glu)(n+1) + ADP + phosphate + H(+)</text>
        <dbReference type="Rhea" id="RHEA:51912"/>
        <dbReference type="Rhea" id="RHEA-COMP:13257"/>
        <dbReference type="Rhea" id="RHEA-COMP:13258"/>
        <dbReference type="ChEBI" id="CHEBI:15378"/>
        <dbReference type="ChEBI" id="CHEBI:29985"/>
        <dbReference type="ChEBI" id="CHEBI:30616"/>
        <dbReference type="ChEBI" id="CHEBI:43474"/>
        <dbReference type="ChEBI" id="CHEBI:136572"/>
        <dbReference type="ChEBI" id="CHEBI:456216"/>
        <dbReference type="EC" id="6.3.2.17"/>
    </reaction>
</comment>
<evidence type="ECO:0000256" key="4">
    <source>
        <dbReference type="ARBA" id="ARBA00005150"/>
    </source>
</evidence>
<dbReference type="SUPFAM" id="SSF53244">
    <property type="entry name" value="MurD-like peptide ligases, peptide-binding domain"/>
    <property type="match status" value="1"/>
</dbReference>
<dbReference type="NCBIfam" id="TIGR01499">
    <property type="entry name" value="folC"/>
    <property type="match status" value="1"/>
</dbReference>
<dbReference type="InterPro" id="IPR018109">
    <property type="entry name" value="Folylpolyglutamate_synth_CS"/>
</dbReference>
<comment type="catalytic activity">
    <reaction evidence="19">
        <text>10-formyltetrahydrofolyl-(gamma-L-Glu)(n) + L-glutamate + ATP = 10-formyltetrahydrofolyl-(gamma-L-Glu)(n+1) + ADP + phosphate + H(+)</text>
        <dbReference type="Rhea" id="RHEA:51904"/>
        <dbReference type="Rhea" id="RHEA-COMP:13088"/>
        <dbReference type="Rhea" id="RHEA-COMP:14300"/>
        <dbReference type="ChEBI" id="CHEBI:15378"/>
        <dbReference type="ChEBI" id="CHEBI:29985"/>
        <dbReference type="ChEBI" id="CHEBI:30616"/>
        <dbReference type="ChEBI" id="CHEBI:43474"/>
        <dbReference type="ChEBI" id="CHEBI:134413"/>
        <dbReference type="ChEBI" id="CHEBI:456216"/>
        <dbReference type="EC" id="6.3.2.17"/>
    </reaction>
</comment>
<comment type="pathway">
    <text evidence="4">Cofactor biosynthesis; tetrahydrofolylpolyglutamate biosynthesis.</text>
</comment>
<dbReference type="InterPro" id="IPR001645">
    <property type="entry name" value="Folylpolyglutamate_synth"/>
</dbReference>
<feature type="domain" description="Mur ligase C-terminal" evidence="23">
    <location>
        <begin position="280"/>
        <end position="405"/>
    </location>
</feature>
<accession>A0A8J3DBY4</accession>
<dbReference type="Proteomes" id="UP000642829">
    <property type="component" value="Unassembled WGS sequence"/>
</dbReference>
<dbReference type="PIRSF" id="PIRSF001563">
    <property type="entry name" value="Folylpolyglu_synth"/>
    <property type="match status" value="1"/>
</dbReference>
<dbReference type="GO" id="GO:0005524">
    <property type="term" value="F:ATP binding"/>
    <property type="evidence" value="ECO:0007669"/>
    <property type="project" value="UniProtKB-KW"/>
</dbReference>
<dbReference type="PANTHER" id="PTHR11136">
    <property type="entry name" value="FOLYLPOLYGLUTAMATE SYNTHASE-RELATED"/>
    <property type="match status" value="1"/>
</dbReference>
<dbReference type="Gene3D" id="3.90.190.20">
    <property type="entry name" value="Mur ligase, C-terminal domain"/>
    <property type="match status" value="1"/>
</dbReference>
<keyword evidence="26" id="KW-1185">Reference proteome</keyword>
<dbReference type="FunFam" id="3.40.1190.10:FF:000011">
    <property type="entry name" value="Folylpolyglutamate synthase/dihydrofolate synthase"/>
    <property type="match status" value="1"/>
</dbReference>
<evidence type="ECO:0000256" key="5">
    <source>
        <dbReference type="ARBA" id="ARBA00008276"/>
    </source>
</evidence>
<reference evidence="25" key="2">
    <citation type="submission" date="2020-09" db="EMBL/GenBank/DDBJ databases">
        <authorList>
            <person name="Sun Q."/>
            <person name="Kim S."/>
        </authorList>
    </citation>
    <scope>NUCLEOTIDE SEQUENCE</scope>
    <source>
        <strain evidence="25">KCTC 12870</strain>
    </source>
</reference>
<comment type="similarity">
    <text evidence="5 22">Belongs to the folylpolyglutamate synthase family.</text>
</comment>
<dbReference type="PANTHER" id="PTHR11136:SF0">
    <property type="entry name" value="DIHYDROFOLATE SYNTHETASE-RELATED"/>
    <property type="match status" value="1"/>
</dbReference>
<evidence type="ECO:0000256" key="21">
    <source>
        <dbReference type="ARBA" id="ARBA00049161"/>
    </source>
</evidence>
<dbReference type="AlphaFoldDB" id="A0A8J3DBY4"/>
<evidence type="ECO:0000256" key="11">
    <source>
        <dbReference type="ARBA" id="ARBA00022741"/>
    </source>
</evidence>
<keyword evidence="12 22" id="KW-0067">ATP-binding</keyword>
<keyword evidence="10" id="KW-0479">Metal-binding</keyword>
<dbReference type="PROSITE" id="PS01012">
    <property type="entry name" value="FOLYLPOLYGLU_SYNT_2"/>
    <property type="match status" value="1"/>
</dbReference>
<dbReference type="EC" id="6.3.2.17" evidence="7"/>
<dbReference type="GO" id="GO:0008841">
    <property type="term" value="F:dihydrofolate synthase activity"/>
    <property type="evidence" value="ECO:0007669"/>
    <property type="project" value="UniProtKB-EC"/>
</dbReference>
<evidence type="ECO:0000256" key="18">
    <source>
        <dbReference type="ARBA" id="ARBA00047493"/>
    </source>
</evidence>
<comment type="function">
    <text evidence="2">Functions in two distinct reactions of the de novo folate biosynthetic pathway. Catalyzes the addition of a glutamate residue to dihydropteroate (7,8-dihydropteroate or H2Pte) to form dihydrofolate (7,8-dihydrofolate monoglutamate or H2Pte-Glu). Also catalyzes successive additions of L-glutamate to tetrahydrofolate or 10-formyltetrahydrofolate or 5,10-methylenetetrahydrofolate, leading to folylpolyglutamate derivatives.</text>
</comment>
<keyword evidence="13" id="KW-0460">Magnesium</keyword>
<comment type="catalytic activity">
    <reaction evidence="21">
        <text>7,8-dihydropteroate + L-glutamate + ATP = 7,8-dihydrofolate + ADP + phosphate + H(+)</text>
        <dbReference type="Rhea" id="RHEA:23584"/>
        <dbReference type="ChEBI" id="CHEBI:15378"/>
        <dbReference type="ChEBI" id="CHEBI:17839"/>
        <dbReference type="ChEBI" id="CHEBI:29985"/>
        <dbReference type="ChEBI" id="CHEBI:30616"/>
        <dbReference type="ChEBI" id="CHEBI:43474"/>
        <dbReference type="ChEBI" id="CHEBI:57451"/>
        <dbReference type="ChEBI" id="CHEBI:456216"/>
        <dbReference type="EC" id="6.3.2.12"/>
    </reaction>
</comment>